<evidence type="ECO:0000256" key="1">
    <source>
        <dbReference type="SAM" id="Phobius"/>
    </source>
</evidence>
<name>A0A1H4F2P8_9GAMM</name>
<dbReference type="AlphaFoldDB" id="A0A1H4F2P8"/>
<dbReference type="EMBL" id="FNRJ01000010">
    <property type="protein sequence ID" value="SEA91543.1"/>
    <property type="molecule type" value="Genomic_DNA"/>
</dbReference>
<feature type="transmembrane region" description="Helical" evidence="1">
    <location>
        <begin position="24"/>
        <end position="42"/>
    </location>
</feature>
<proteinExistence type="predicted"/>
<evidence type="ECO:0000313" key="2">
    <source>
        <dbReference type="EMBL" id="SEA91543.1"/>
    </source>
</evidence>
<gene>
    <name evidence="2" type="ORF">SAMN02745729_11012</name>
</gene>
<dbReference type="RefSeq" id="WP_091826914.1">
    <property type="nucleotide sequence ID" value="NZ_FNRJ01000010.1"/>
</dbReference>
<keyword evidence="1" id="KW-0472">Membrane</keyword>
<accession>A0A1H4F2P8</accession>
<evidence type="ECO:0000313" key="3">
    <source>
        <dbReference type="Proteomes" id="UP000242469"/>
    </source>
</evidence>
<organism evidence="2 3">
    <name type="scientific">Marinobacterium iners DSM 11526</name>
    <dbReference type="NCBI Taxonomy" id="1122198"/>
    <lineage>
        <taxon>Bacteria</taxon>
        <taxon>Pseudomonadati</taxon>
        <taxon>Pseudomonadota</taxon>
        <taxon>Gammaproteobacteria</taxon>
        <taxon>Oceanospirillales</taxon>
        <taxon>Oceanospirillaceae</taxon>
        <taxon>Marinobacterium</taxon>
    </lineage>
</organism>
<keyword evidence="1" id="KW-0812">Transmembrane</keyword>
<feature type="transmembrane region" description="Helical" evidence="1">
    <location>
        <begin position="62"/>
        <end position="80"/>
    </location>
</feature>
<protein>
    <submittedName>
        <fullName evidence="2">Uncharacterized protein</fullName>
    </submittedName>
</protein>
<reference evidence="3" key="1">
    <citation type="submission" date="2016-10" db="EMBL/GenBank/DDBJ databases">
        <authorList>
            <person name="Varghese N."/>
            <person name="Submissions S."/>
        </authorList>
    </citation>
    <scope>NUCLEOTIDE SEQUENCE [LARGE SCALE GENOMIC DNA]</scope>
    <source>
        <strain evidence="3">DSM 11526</strain>
    </source>
</reference>
<keyword evidence="1" id="KW-1133">Transmembrane helix</keyword>
<dbReference type="Proteomes" id="UP000242469">
    <property type="component" value="Unassembled WGS sequence"/>
</dbReference>
<dbReference type="OrthoDB" id="9851935at2"/>
<sequence length="93" mass="10936">MKNFEEIYIKDIEKIFSTEKRVNVFLRIGAVVMTLGCLIIFTESFYEILHGSWKDEISLGNLLDMLFIGWLFWPMSYVAIKGKGPKKWSPYSY</sequence>
<keyword evidence="3" id="KW-1185">Reference proteome</keyword>
<dbReference type="STRING" id="1122198.SAMN02745729_11012"/>